<reference evidence="1 2" key="1">
    <citation type="submission" date="2016-01" db="EMBL/GenBank/DDBJ databases">
        <authorList>
            <person name="Regsiter A."/>
            <person name="william w."/>
        </authorList>
    </citation>
    <scope>NUCLEOTIDE SEQUENCE [LARGE SCALE GENOMIC DNA]</scope>
    <source>
        <strain evidence="1 2">CFBP 5494</strain>
    </source>
</reference>
<organism evidence="1 2">
    <name type="scientific">Agrobacterium genomosp. 2 str. CFBP 5494</name>
    <dbReference type="NCBI Taxonomy" id="1183436"/>
    <lineage>
        <taxon>Bacteria</taxon>
        <taxon>Pseudomonadati</taxon>
        <taxon>Pseudomonadota</taxon>
        <taxon>Alphaproteobacteria</taxon>
        <taxon>Hyphomicrobiales</taxon>
        <taxon>Rhizobiaceae</taxon>
        <taxon>Rhizobium/Agrobacterium group</taxon>
        <taxon>Agrobacterium</taxon>
        <taxon>Agrobacterium tumefaciens complex</taxon>
    </lineage>
</organism>
<protein>
    <submittedName>
        <fullName evidence="1">Uncharacterized protein</fullName>
    </submittedName>
</protein>
<name>A0A9W5F0T0_9HYPH</name>
<evidence type="ECO:0000313" key="2">
    <source>
        <dbReference type="Proteomes" id="UP000191933"/>
    </source>
</evidence>
<proteinExistence type="predicted"/>
<dbReference type="SUPFAM" id="SSF51197">
    <property type="entry name" value="Clavaminate synthase-like"/>
    <property type="match status" value="1"/>
</dbReference>
<sequence length="90" mass="10037">MDHTVIPSSLPPGVIYFGDFLSPQEEAATATILDAGGWSTELKRRVQHFGYRYDYKARAVAPDALSRAFAAMAGRIRQKISEERPLRELA</sequence>
<accession>A0A9W5F0T0</accession>
<dbReference type="RefSeq" id="WP_234797415.1">
    <property type="nucleotide sequence ID" value="NZ_LT009718.1"/>
</dbReference>
<evidence type="ECO:0000313" key="1">
    <source>
        <dbReference type="EMBL" id="CUW92348.1"/>
    </source>
</evidence>
<dbReference type="EMBL" id="FBVY01000014">
    <property type="protein sequence ID" value="CUW92348.1"/>
    <property type="molecule type" value="Genomic_DNA"/>
</dbReference>
<keyword evidence="2" id="KW-1185">Reference proteome</keyword>
<dbReference type="Proteomes" id="UP000191933">
    <property type="component" value="Unassembled WGS sequence"/>
</dbReference>
<comment type="caution">
    <text evidence="1">The sequence shown here is derived from an EMBL/GenBank/DDBJ whole genome shotgun (WGS) entry which is preliminary data.</text>
</comment>
<gene>
    <name evidence="1" type="ORF">AGR2A_Cc30289</name>
</gene>
<dbReference type="AlphaFoldDB" id="A0A9W5F0T0"/>